<dbReference type="KEGG" id="llh:I41_37140"/>
<dbReference type="Proteomes" id="UP000317909">
    <property type="component" value="Chromosome"/>
</dbReference>
<dbReference type="EMBL" id="CP036339">
    <property type="protein sequence ID" value="QDT74517.1"/>
    <property type="molecule type" value="Genomic_DNA"/>
</dbReference>
<evidence type="ECO:0000313" key="1">
    <source>
        <dbReference type="EMBL" id="QDT74517.1"/>
    </source>
</evidence>
<evidence type="ECO:0000313" key="2">
    <source>
        <dbReference type="Proteomes" id="UP000317909"/>
    </source>
</evidence>
<protein>
    <submittedName>
        <fullName evidence="1">Uncharacterized protein</fullName>
    </submittedName>
</protein>
<gene>
    <name evidence="1" type="ORF">I41_37140</name>
</gene>
<proteinExistence type="predicted"/>
<organism evidence="1 2">
    <name type="scientific">Lacipirellula limnantheis</name>
    <dbReference type="NCBI Taxonomy" id="2528024"/>
    <lineage>
        <taxon>Bacteria</taxon>
        <taxon>Pseudomonadati</taxon>
        <taxon>Planctomycetota</taxon>
        <taxon>Planctomycetia</taxon>
        <taxon>Pirellulales</taxon>
        <taxon>Lacipirellulaceae</taxon>
        <taxon>Lacipirellula</taxon>
    </lineage>
</organism>
<reference evidence="1 2" key="1">
    <citation type="submission" date="2019-02" db="EMBL/GenBank/DDBJ databases">
        <title>Deep-cultivation of Planctomycetes and their phenomic and genomic characterization uncovers novel biology.</title>
        <authorList>
            <person name="Wiegand S."/>
            <person name="Jogler M."/>
            <person name="Boedeker C."/>
            <person name="Pinto D."/>
            <person name="Vollmers J."/>
            <person name="Rivas-Marin E."/>
            <person name="Kohn T."/>
            <person name="Peeters S.H."/>
            <person name="Heuer A."/>
            <person name="Rast P."/>
            <person name="Oberbeckmann S."/>
            <person name="Bunk B."/>
            <person name="Jeske O."/>
            <person name="Meyerdierks A."/>
            <person name="Storesund J.E."/>
            <person name="Kallscheuer N."/>
            <person name="Luecker S."/>
            <person name="Lage O.M."/>
            <person name="Pohl T."/>
            <person name="Merkel B.J."/>
            <person name="Hornburger P."/>
            <person name="Mueller R.-W."/>
            <person name="Bruemmer F."/>
            <person name="Labrenz M."/>
            <person name="Spormann A.M."/>
            <person name="Op den Camp H."/>
            <person name="Overmann J."/>
            <person name="Amann R."/>
            <person name="Jetten M.S.M."/>
            <person name="Mascher T."/>
            <person name="Medema M.H."/>
            <person name="Devos D.P."/>
            <person name="Kaster A.-K."/>
            <person name="Ovreas L."/>
            <person name="Rohde M."/>
            <person name="Galperin M.Y."/>
            <person name="Jogler C."/>
        </authorList>
    </citation>
    <scope>NUCLEOTIDE SEQUENCE [LARGE SCALE GENOMIC DNA]</scope>
    <source>
        <strain evidence="1 2">I41</strain>
    </source>
</reference>
<sequence length="170" mass="18926">MAVACGLRIIGSGHWYRSSTVLLGRFFPPCFQLAACLPLAIPENAVHNGYEQRKERQSDLLNGNWRWLLFGLGLLFHAHHYSGWGCGLRILVVVDAGLSFRIDTILIVGIAIDVAGTRVAYNATTIPSNKATTLTQIDAERIENWRRKRITPTPARAKIKAGYQRGRNAQ</sequence>
<accession>A0A517U1M2</accession>
<dbReference type="AlphaFoldDB" id="A0A517U1M2"/>
<name>A0A517U1M2_9BACT</name>
<keyword evidence="2" id="KW-1185">Reference proteome</keyword>